<name>A0A011NE05_9PAST</name>
<dbReference type="AlphaFoldDB" id="A0A011NE05"/>
<evidence type="ECO:0000313" key="2">
    <source>
        <dbReference type="EMBL" id="EXI62655.1"/>
    </source>
</evidence>
<gene>
    <name evidence="2" type="ORF">AK33_04800</name>
</gene>
<feature type="chain" id="PRO_5001461200" description="Lipoprotein" evidence="1">
    <location>
        <begin position="22"/>
        <end position="52"/>
    </location>
</feature>
<evidence type="ECO:0008006" key="4">
    <source>
        <dbReference type="Google" id="ProtNLM"/>
    </source>
</evidence>
<evidence type="ECO:0000313" key="3">
    <source>
        <dbReference type="Proteomes" id="UP000054123"/>
    </source>
</evidence>
<keyword evidence="3" id="KW-1185">Reference proteome</keyword>
<reference evidence="2 3" key="1">
    <citation type="journal article" date="2014" name="Genome Announc.">
        <title>Genome Sequence of a Presumptive Mannheimia haemolytica Strain with an A1/A6-Cross-Reactive Serotype from a White-Tailed Deer (Odocoileus virginianus).</title>
        <authorList>
            <person name="Lawrence P.K."/>
            <person name="Bey R.F."/>
            <person name="Wiener B."/>
            <person name="Kittichotirat W."/>
            <person name="Bumgarner R.E."/>
        </authorList>
    </citation>
    <scope>NUCLEOTIDE SEQUENCE [LARGE SCALE GENOMIC DNA]</scope>
    <source>
        <strain evidence="2 3">PKL10</strain>
    </source>
</reference>
<protein>
    <recommendedName>
        <fullName evidence="4">Lipoprotein</fullName>
    </recommendedName>
</protein>
<evidence type="ECO:0000256" key="1">
    <source>
        <dbReference type="SAM" id="SignalP"/>
    </source>
</evidence>
<organism evidence="2 3">
    <name type="scientific">Mannheimia granulomatis</name>
    <dbReference type="NCBI Taxonomy" id="85402"/>
    <lineage>
        <taxon>Bacteria</taxon>
        <taxon>Pseudomonadati</taxon>
        <taxon>Pseudomonadota</taxon>
        <taxon>Gammaproteobacteria</taxon>
        <taxon>Pasteurellales</taxon>
        <taxon>Pasteurellaceae</taxon>
        <taxon>Mannheimia</taxon>
    </lineage>
</organism>
<accession>A0A011NE05</accession>
<comment type="caution">
    <text evidence="2">The sequence shown here is derived from an EMBL/GenBank/DDBJ whole genome shotgun (WGS) entry which is preliminary data.</text>
</comment>
<keyword evidence="1" id="KW-0732">Signal</keyword>
<dbReference type="EMBL" id="JANJ01000003">
    <property type="protein sequence ID" value="EXI62655.1"/>
    <property type="molecule type" value="Genomic_DNA"/>
</dbReference>
<dbReference type="RefSeq" id="WP_156930234.1">
    <property type="nucleotide sequence ID" value="NZ_AVSP01000008.1"/>
</dbReference>
<proteinExistence type="predicted"/>
<dbReference type="PATRIC" id="fig|1450449.3.peg.924"/>
<dbReference type="PROSITE" id="PS51257">
    <property type="entry name" value="PROKAR_LIPOPROTEIN"/>
    <property type="match status" value="1"/>
</dbReference>
<dbReference type="OrthoDB" id="5681269at2"/>
<feature type="signal peptide" evidence="1">
    <location>
        <begin position="1"/>
        <end position="21"/>
    </location>
</feature>
<sequence length="52" mass="5529">MKKITKIFAFTALIATLSACTGVRGHDGSGNVCKNSTWMGISIIELVSPCKK</sequence>
<dbReference type="Proteomes" id="UP000054123">
    <property type="component" value="Unassembled WGS sequence"/>
</dbReference>